<dbReference type="EMBL" id="GL630006">
    <property type="protein sequence ID" value="EFW98947.1"/>
    <property type="molecule type" value="Genomic_DNA"/>
</dbReference>
<sequence length="120" mass="13374">MHHKAERLAPVKLDAVASPPSNIAVPLCQAGPCRLFTTHFECYASDPSVWENMGRDHPAMFSGTGLIGRDKAIEPPSPLLLWQAHRDPSKSGVRSTEYVDVELRSWPLLGCLWALWLWAL</sequence>
<gene>
    <name evidence="1" type="ORF">CMQ_4799</name>
</gene>
<organism evidence="2">
    <name type="scientific">Grosmannia clavigera (strain kw1407 / UAMH 11150)</name>
    <name type="common">Blue stain fungus</name>
    <name type="synonym">Graphiocladiella clavigera</name>
    <dbReference type="NCBI Taxonomy" id="655863"/>
    <lineage>
        <taxon>Eukaryota</taxon>
        <taxon>Fungi</taxon>
        <taxon>Dikarya</taxon>
        <taxon>Ascomycota</taxon>
        <taxon>Pezizomycotina</taxon>
        <taxon>Sordariomycetes</taxon>
        <taxon>Sordariomycetidae</taxon>
        <taxon>Ophiostomatales</taxon>
        <taxon>Ophiostomataceae</taxon>
        <taxon>Leptographium</taxon>
    </lineage>
</organism>
<dbReference type="AlphaFoldDB" id="F0XV28"/>
<dbReference type="Proteomes" id="UP000007796">
    <property type="component" value="Unassembled WGS sequence"/>
</dbReference>
<accession>F0XV28</accession>
<dbReference type="InParanoid" id="F0XV28"/>
<keyword evidence="2" id="KW-1185">Reference proteome</keyword>
<reference evidence="1 2" key="1">
    <citation type="journal article" date="2011" name="Proc. Natl. Acad. Sci. U.S.A.">
        <title>Genome and transcriptome analyses of the mountain pine beetle-fungal symbiont Grosmannia clavigera, a lodgepole pine pathogen.</title>
        <authorList>
            <person name="DiGuistini S."/>
            <person name="Wang Y."/>
            <person name="Liao N.Y."/>
            <person name="Taylor G."/>
            <person name="Tanguay P."/>
            <person name="Feau N."/>
            <person name="Henrissat B."/>
            <person name="Chan S.K."/>
            <person name="Hesse-Orce U."/>
            <person name="Alamouti S.M."/>
            <person name="Tsui C.K.M."/>
            <person name="Docking R.T."/>
            <person name="Levasseur A."/>
            <person name="Haridas S."/>
            <person name="Robertson G."/>
            <person name="Birol I."/>
            <person name="Holt R.A."/>
            <person name="Marra M.A."/>
            <person name="Hamelin R.C."/>
            <person name="Hirst M."/>
            <person name="Jones S.J.M."/>
            <person name="Bohlmann J."/>
            <person name="Breuil C."/>
        </authorList>
    </citation>
    <scope>NUCLEOTIDE SEQUENCE [LARGE SCALE GENOMIC DNA]</scope>
    <source>
        <strain evidence="2">kw1407 / UAMH 11150</strain>
    </source>
</reference>
<dbReference type="HOGENOM" id="CLU_2049936_0_0_1"/>
<evidence type="ECO:0000313" key="1">
    <source>
        <dbReference type="EMBL" id="EFW98947.1"/>
    </source>
</evidence>
<evidence type="ECO:0000313" key="2">
    <source>
        <dbReference type="Proteomes" id="UP000007796"/>
    </source>
</evidence>
<dbReference type="GeneID" id="25978049"/>
<proteinExistence type="predicted"/>
<protein>
    <submittedName>
        <fullName evidence="1">Uncharacterized protein</fullName>
    </submittedName>
</protein>
<dbReference type="RefSeq" id="XP_014168430.1">
    <property type="nucleotide sequence ID" value="XM_014312955.1"/>
</dbReference>
<name>F0XV28_GROCL</name>